<gene>
    <name evidence="1" type="ORF">FHS79_001336</name>
</gene>
<proteinExistence type="predicted"/>
<dbReference type="AlphaFoldDB" id="A0A841LDE7"/>
<dbReference type="EMBL" id="JACIIV010000008">
    <property type="protein sequence ID" value="MBB6227172.1"/>
    <property type="molecule type" value="Genomic_DNA"/>
</dbReference>
<keyword evidence="2" id="KW-1185">Reference proteome</keyword>
<reference evidence="1 2" key="1">
    <citation type="submission" date="2020-08" db="EMBL/GenBank/DDBJ databases">
        <title>Genomic Encyclopedia of Type Strains, Phase IV (KMG-IV): sequencing the most valuable type-strain genomes for metagenomic binning, comparative biology and taxonomic classification.</title>
        <authorList>
            <person name="Goeker M."/>
        </authorList>
    </citation>
    <scope>NUCLEOTIDE SEQUENCE [LARGE SCALE GENOMIC DNA]</scope>
    <source>
        <strain evidence="1 2">DSM 102189</strain>
    </source>
</reference>
<comment type="caution">
    <text evidence="1">The sequence shown here is derived from an EMBL/GenBank/DDBJ whole genome shotgun (WGS) entry which is preliminary data.</text>
</comment>
<organism evidence="1 2">
    <name type="scientific">Polymorphobacter multimanifer</name>
    <dbReference type="NCBI Taxonomy" id="1070431"/>
    <lineage>
        <taxon>Bacteria</taxon>
        <taxon>Pseudomonadati</taxon>
        <taxon>Pseudomonadota</taxon>
        <taxon>Alphaproteobacteria</taxon>
        <taxon>Sphingomonadales</taxon>
        <taxon>Sphingosinicellaceae</taxon>
        <taxon>Polymorphobacter</taxon>
    </lineage>
</organism>
<protein>
    <submittedName>
        <fullName evidence="1">Uncharacterized protein</fullName>
    </submittedName>
</protein>
<name>A0A841LDE7_9SPHN</name>
<sequence>MGNTPLKPNWLLLINAPILHPANAMRLMGARQRRDVVSLRRGGNMPARLDQVAHARMA</sequence>
<accession>A0A841LDE7</accession>
<dbReference type="Proteomes" id="UP000538147">
    <property type="component" value="Unassembled WGS sequence"/>
</dbReference>
<evidence type="ECO:0000313" key="2">
    <source>
        <dbReference type="Proteomes" id="UP000538147"/>
    </source>
</evidence>
<evidence type="ECO:0000313" key="1">
    <source>
        <dbReference type="EMBL" id="MBB6227172.1"/>
    </source>
</evidence>